<dbReference type="AlphaFoldDB" id="A0A5D0CJU0"/>
<organism evidence="1 2">
    <name type="scientific">Paenibacillus faecis</name>
    <dbReference type="NCBI Taxonomy" id="862114"/>
    <lineage>
        <taxon>Bacteria</taxon>
        <taxon>Bacillati</taxon>
        <taxon>Bacillota</taxon>
        <taxon>Bacilli</taxon>
        <taxon>Bacillales</taxon>
        <taxon>Paenibacillaceae</taxon>
        <taxon>Paenibacillus</taxon>
    </lineage>
</organism>
<protein>
    <submittedName>
        <fullName evidence="1">Uncharacterized protein</fullName>
    </submittedName>
</protein>
<dbReference type="SUPFAM" id="SSF50985">
    <property type="entry name" value="RCC1/BLIP-II"/>
    <property type="match status" value="1"/>
</dbReference>
<evidence type="ECO:0000313" key="1">
    <source>
        <dbReference type="EMBL" id="TYA10111.1"/>
    </source>
</evidence>
<dbReference type="EMBL" id="VSDO01000006">
    <property type="protein sequence ID" value="TYA10111.1"/>
    <property type="molecule type" value="Genomic_DNA"/>
</dbReference>
<dbReference type="Proteomes" id="UP000325218">
    <property type="component" value="Unassembled WGS sequence"/>
</dbReference>
<reference evidence="1 2" key="1">
    <citation type="submission" date="2019-08" db="EMBL/GenBank/DDBJ databases">
        <title>Genome sequencing of Paenibacillus faecis DSM 23593(T).</title>
        <authorList>
            <person name="Kook J.-K."/>
            <person name="Park S.-N."/>
            <person name="Lim Y.K."/>
        </authorList>
    </citation>
    <scope>NUCLEOTIDE SEQUENCE [LARGE SCALE GENOMIC DNA]</scope>
    <source>
        <strain evidence="1 2">DSM 23593</strain>
    </source>
</reference>
<evidence type="ECO:0000313" key="2">
    <source>
        <dbReference type="Proteomes" id="UP000325218"/>
    </source>
</evidence>
<dbReference type="InterPro" id="IPR009091">
    <property type="entry name" value="RCC1/BLIP-II"/>
</dbReference>
<sequence>MRKALHVILTIGLMLVLGQSIWGPDMADAATEGGQRIKDIAYDNAILMDDGSMWTLMIDGKGKVLTPGNVASISETSRYAGLGVTRDGKLIEWDMGLSPRAVEGQTGLKQVAGYYWLKEDGTVWTSKGKMKGLENIEHIGYGDRFFAALSSSGELYFQDSYQAYVFHKVGTVPDPSAVTAIAVYDGRAALLYNNGKVVLYHTFDFDDNGKPIPFIGSANMTVVSTETAALVKKAMQGSLANYVGKSYWVNYFQGWDRIMKVTVTDILPDDTGSFVIVFKTATGKTLKSYSMTSGHVAELLSNRTAFFNFDPYKKYQWSSSVWNQIKAGHIALGMTKEQVLLSWGEPAGKSATQADGKTIETWVYANFDTVAFVNGKVKVIIN</sequence>
<name>A0A5D0CJU0_9BACL</name>
<accession>A0A5D0CJU0</accession>
<keyword evidence="2" id="KW-1185">Reference proteome</keyword>
<dbReference type="RefSeq" id="WP_148457682.1">
    <property type="nucleotide sequence ID" value="NZ_VSDO01000006.1"/>
</dbReference>
<proteinExistence type="predicted"/>
<dbReference type="OrthoDB" id="1684530at2"/>
<gene>
    <name evidence="1" type="ORF">FRY98_26320</name>
</gene>
<comment type="caution">
    <text evidence="1">The sequence shown here is derived from an EMBL/GenBank/DDBJ whole genome shotgun (WGS) entry which is preliminary data.</text>
</comment>